<dbReference type="PANTHER" id="PTHR11487">
    <property type="entry name" value="THIOESTERASE"/>
    <property type="match status" value="1"/>
</dbReference>
<name>A0A6G3ZYJ0_9BACL</name>
<evidence type="ECO:0000313" key="3">
    <source>
        <dbReference type="EMBL" id="NEW06649.1"/>
    </source>
</evidence>
<dbReference type="InterPro" id="IPR012223">
    <property type="entry name" value="TEII"/>
</dbReference>
<proteinExistence type="inferred from homology"/>
<dbReference type="RefSeq" id="WP_163946033.1">
    <property type="nucleotide sequence ID" value="NZ_JAAIKC010000003.1"/>
</dbReference>
<dbReference type="InterPro" id="IPR029058">
    <property type="entry name" value="AB_hydrolase_fold"/>
</dbReference>
<dbReference type="Pfam" id="PF00975">
    <property type="entry name" value="Thioesterase"/>
    <property type="match status" value="1"/>
</dbReference>
<dbReference type="SUPFAM" id="SSF53474">
    <property type="entry name" value="alpha/beta-Hydrolases"/>
    <property type="match status" value="1"/>
</dbReference>
<comment type="similarity">
    <text evidence="1">Belongs to the thioesterase family.</text>
</comment>
<evidence type="ECO:0000259" key="2">
    <source>
        <dbReference type="Pfam" id="PF00975"/>
    </source>
</evidence>
<dbReference type="GO" id="GO:0008610">
    <property type="term" value="P:lipid biosynthetic process"/>
    <property type="evidence" value="ECO:0007669"/>
    <property type="project" value="TreeGrafter"/>
</dbReference>
<comment type="caution">
    <text evidence="3">The sequence shown here is derived from an EMBL/GenBank/DDBJ whole genome shotgun (WGS) entry which is preliminary data.</text>
</comment>
<reference evidence="3" key="1">
    <citation type="submission" date="2020-02" db="EMBL/GenBank/DDBJ databases">
        <authorList>
            <person name="Shen X.-R."/>
            <person name="Zhang Y.-X."/>
        </authorList>
    </citation>
    <scope>NUCLEOTIDE SEQUENCE</scope>
    <source>
        <strain evidence="3">SYP-B3998</strain>
    </source>
</reference>
<dbReference type="EMBL" id="JAAIKC010000003">
    <property type="protein sequence ID" value="NEW06649.1"/>
    <property type="molecule type" value="Genomic_DNA"/>
</dbReference>
<dbReference type="Gene3D" id="3.40.50.1820">
    <property type="entry name" value="alpha/beta hydrolase"/>
    <property type="match status" value="1"/>
</dbReference>
<dbReference type="AlphaFoldDB" id="A0A6G3ZYJ0"/>
<dbReference type="PANTHER" id="PTHR11487:SF0">
    <property type="entry name" value="S-ACYL FATTY ACID SYNTHASE THIOESTERASE, MEDIUM CHAIN"/>
    <property type="match status" value="1"/>
</dbReference>
<dbReference type="InterPro" id="IPR001031">
    <property type="entry name" value="Thioesterase"/>
</dbReference>
<accession>A0A6G3ZYJ0</accession>
<feature type="domain" description="Thioesterase" evidence="2">
    <location>
        <begin position="21"/>
        <end position="242"/>
    </location>
</feature>
<organism evidence="3">
    <name type="scientific">Paenibacillus sp. SYP-B3998</name>
    <dbReference type="NCBI Taxonomy" id="2678564"/>
    <lineage>
        <taxon>Bacteria</taxon>
        <taxon>Bacillati</taxon>
        <taxon>Bacillota</taxon>
        <taxon>Bacilli</taxon>
        <taxon>Bacillales</taxon>
        <taxon>Paenibacillaceae</taxon>
        <taxon>Paenibacillus</taxon>
    </lineage>
</organism>
<evidence type="ECO:0000256" key="1">
    <source>
        <dbReference type="ARBA" id="ARBA00007169"/>
    </source>
</evidence>
<sequence length="256" mass="29368">MMSKLHSWFLNARVNSQAKLRLFCLPYAGGGASVFREWQQFFPKDIEVCPIQLPGREGRGLESPMTSLTEIVQTLVTEIEPLLHTPFVFFGHSMGAMLAFETVRQIGEKYERIPEHLFVSGRSAPHLSSMNKQLHHLDDDQFKIELRLLKGTPEAILQHDELMELLMPRLRADFELCETYVYKQAEPLACPISAFGGIADEDVSAASIAAWNEHTQHEFNMKMFDGDHFFIHSRQDEVMKFVYEIFHKTPAILART</sequence>
<gene>
    <name evidence="3" type="ORF">GK047_11550</name>
</gene>
<protein>
    <submittedName>
        <fullName evidence="3">Thioesterase</fullName>
    </submittedName>
</protein>